<dbReference type="InterPro" id="IPR000551">
    <property type="entry name" value="MerR-type_HTH_dom"/>
</dbReference>
<reference evidence="6" key="1">
    <citation type="submission" date="2022-08" db="EMBL/GenBank/DDBJ databases">
        <title>Novel Bdellovibrio Species Isolated from Svalbard: Designation Bdellovibrio svalbardensis.</title>
        <authorList>
            <person name="Mitchell R.J."/>
            <person name="Choi S.Y."/>
        </authorList>
    </citation>
    <scope>NUCLEOTIDE SEQUENCE</scope>
    <source>
        <strain evidence="6">PAP01</strain>
    </source>
</reference>
<dbReference type="Gene3D" id="1.10.1660.10">
    <property type="match status" value="1"/>
</dbReference>
<dbReference type="PROSITE" id="PS00552">
    <property type="entry name" value="HTH_MERR_1"/>
    <property type="match status" value="1"/>
</dbReference>
<dbReference type="Pfam" id="PF13411">
    <property type="entry name" value="MerR_1"/>
    <property type="match status" value="1"/>
</dbReference>
<sequence>MKNWLTIGQFSKKIGVSARALRLYEKIGLIESHARGENGYRYYQEDQLHKARRLKEFKDLGFSLADIKGLLESDGDLDSEKLIVGMKSRLSFIEGQADLLREQKNQIENILSSLQKKTEPLKAQQRRAIMSFYGKVSILVTGCEGLDKTAIFIQQHYRNSHQDISILQWYEGFILPDEKPYILVVPERYLSSDEVLAINADVIVIKSLSTHSNEVERNYLRLFAEAGPHVTTVINADDRASVSFAGNLEVQKGRIFYFSKNRALESQIQHIGGVISDGEELDMYGFNLKPKVHLKLNRIMAYEEEIALLSSIAAVLTAGIDQDNLRIS</sequence>
<dbReference type="InterPro" id="IPR009061">
    <property type="entry name" value="DNA-bd_dom_put_sf"/>
</dbReference>
<keyword evidence="4" id="KW-0804">Transcription</keyword>
<evidence type="ECO:0000256" key="2">
    <source>
        <dbReference type="ARBA" id="ARBA00023015"/>
    </source>
</evidence>
<organism evidence="6 7">
    <name type="scientific">Bdellovibrio svalbardensis</name>
    <dbReference type="NCBI Taxonomy" id="2972972"/>
    <lineage>
        <taxon>Bacteria</taxon>
        <taxon>Pseudomonadati</taxon>
        <taxon>Bdellovibrionota</taxon>
        <taxon>Bdellovibrionia</taxon>
        <taxon>Bdellovibrionales</taxon>
        <taxon>Pseudobdellovibrionaceae</taxon>
        <taxon>Bdellovibrio</taxon>
    </lineage>
</organism>
<evidence type="ECO:0000256" key="4">
    <source>
        <dbReference type="ARBA" id="ARBA00023163"/>
    </source>
</evidence>
<dbReference type="PANTHER" id="PTHR30204">
    <property type="entry name" value="REDOX-CYCLING DRUG-SENSING TRANSCRIPTIONAL ACTIVATOR SOXR"/>
    <property type="match status" value="1"/>
</dbReference>
<protein>
    <submittedName>
        <fullName evidence="6">MerR family transcriptional regulator</fullName>
    </submittedName>
</protein>
<dbReference type="EMBL" id="JANRMI010000001">
    <property type="protein sequence ID" value="MDG0814920.1"/>
    <property type="molecule type" value="Genomic_DNA"/>
</dbReference>
<feature type="domain" description="HTH merR-type" evidence="5">
    <location>
        <begin position="1"/>
        <end position="73"/>
    </location>
</feature>
<dbReference type="SMART" id="SM00422">
    <property type="entry name" value="HTH_MERR"/>
    <property type="match status" value="1"/>
</dbReference>
<keyword evidence="3" id="KW-0238">DNA-binding</keyword>
<dbReference type="InterPro" id="IPR047057">
    <property type="entry name" value="MerR_fam"/>
</dbReference>
<dbReference type="SUPFAM" id="SSF46955">
    <property type="entry name" value="Putative DNA-binding domain"/>
    <property type="match status" value="1"/>
</dbReference>
<accession>A0ABT6DDK6</accession>
<evidence type="ECO:0000313" key="7">
    <source>
        <dbReference type="Proteomes" id="UP001152321"/>
    </source>
</evidence>
<keyword evidence="1" id="KW-0678">Repressor</keyword>
<proteinExistence type="predicted"/>
<keyword evidence="7" id="KW-1185">Reference proteome</keyword>
<keyword evidence="2" id="KW-0805">Transcription regulation</keyword>
<dbReference type="RefSeq" id="WP_277576402.1">
    <property type="nucleotide sequence ID" value="NZ_JANRMI010000001.1"/>
</dbReference>
<dbReference type="PANTHER" id="PTHR30204:SF69">
    <property type="entry name" value="MERR-FAMILY TRANSCRIPTIONAL REGULATOR"/>
    <property type="match status" value="1"/>
</dbReference>
<dbReference type="Proteomes" id="UP001152321">
    <property type="component" value="Unassembled WGS sequence"/>
</dbReference>
<evidence type="ECO:0000256" key="1">
    <source>
        <dbReference type="ARBA" id="ARBA00022491"/>
    </source>
</evidence>
<name>A0ABT6DDK6_9BACT</name>
<evidence type="ECO:0000259" key="5">
    <source>
        <dbReference type="PROSITE" id="PS50937"/>
    </source>
</evidence>
<comment type="caution">
    <text evidence="6">The sequence shown here is derived from an EMBL/GenBank/DDBJ whole genome shotgun (WGS) entry which is preliminary data.</text>
</comment>
<gene>
    <name evidence="6" type="ORF">NWE73_01005</name>
</gene>
<evidence type="ECO:0000256" key="3">
    <source>
        <dbReference type="ARBA" id="ARBA00023125"/>
    </source>
</evidence>
<dbReference type="PRINTS" id="PR00040">
    <property type="entry name" value="HTHMERR"/>
</dbReference>
<evidence type="ECO:0000313" key="6">
    <source>
        <dbReference type="EMBL" id="MDG0814920.1"/>
    </source>
</evidence>
<dbReference type="PROSITE" id="PS50937">
    <property type="entry name" value="HTH_MERR_2"/>
    <property type="match status" value="1"/>
</dbReference>